<dbReference type="InterPro" id="IPR011990">
    <property type="entry name" value="TPR-like_helical_dom_sf"/>
</dbReference>
<evidence type="ECO:0000256" key="1">
    <source>
        <dbReference type="SAM" id="Coils"/>
    </source>
</evidence>
<reference evidence="3" key="1">
    <citation type="journal article" date="2014" name="Int. J. Syst. Evol. Microbiol.">
        <title>Complete genome sequence of Corynebacterium casei LMG S-19264T (=DSM 44701T), isolated from a smear-ripened cheese.</title>
        <authorList>
            <consortium name="US DOE Joint Genome Institute (JGI-PGF)"/>
            <person name="Walter F."/>
            <person name="Albersmeier A."/>
            <person name="Kalinowski J."/>
            <person name="Ruckert C."/>
        </authorList>
    </citation>
    <scope>NUCLEOTIDE SEQUENCE</scope>
    <source>
        <strain evidence="3">KCTC 32513</strain>
    </source>
</reference>
<dbReference type="Proteomes" id="UP000634004">
    <property type="component" value="Unassembled WGS sequence"/>
</dbReference>
<dbReference type="InterPro" id="IPR019734">
    <property type="entry name" value="TPR_rpt"/>
</dbReference>
<evidence type="ECO:0000259" key="2">
    <source>
        <dbReference type="Pfam" id="PF12770"/>
    </source>
</evidence>
<evidence type="ECO:0000313" key="4">
    <source>
        <dbReference type="Proteomes" id="UP000634004"/>
    </source>
</evidence>
<dbReference type="SUPFAM" id="SSF48452">
    <property type="entry name" value="TPR-like"/>
    <property type="match status" value="2"/>
</dbReference>
<feature type="domain" description="CHAT" evidence="2">
    <location>
        <begin position="601"/>
        <end position="906"/>
    </location>
</feature>
<dbReference type="AlphaFoldDB" id="A0A8J3CQJ4"/>
<proteinExistence type="predicted"/>
<comment type="caution">
    <text evidence="3">The sequence shown here is derived from an EMBL/GenBank/DDBJ whole genome shotgun (WGS) entry which is preliminary data.</text>
</comment>
<protein>
    <recommendedName>
        <fullName evidence="2">CHAT domain-containing protein</fullName>
    </recommendedName>
</protein>
<dbReference type="PANTHER" id="PTHR10098:SF108">
    <property type="entry name" value="TETRATRICOPEPTIDE REPEAT PROTEIN 28"/>
    <property type="match status" value="1"/>
</dbReference>
<sequence>MLTIYPDPHPEISVIEMHIAETYFYVGNITKAAAAFEDQIAIIEQAGPDYTSDLMGLYNNVGVAYNYLSRHEDARKNAQLVLNYRKAEFDALADPFNQVAVVSELATAFNNLAASDMELALYDSAIFNIGEAIQLADKMSPPPPTAALWYANLPVYLRKAGRDQEAIVAARKAAIKIEMLLPKDHPFGANNLSNLGALLTEKGKLNEAERVTRKALRIASAAHGRKSEQAAAFQLSMAQILLSRGQHEPARQFAEAARATLEDTSGAGSDKEVLARQKIASSFASEDLSIAIALQSIVVTDFKKSNSGENRELIVARELLADHLIQAERYKEAKAVITENYSYKSRLYAQTSVEILLAKSREIYVDAALKDGSFTQDRLLALLGDVETKNLVSSISAASLNSNSIYIKKIYGYLFMASLIAENDEVSFRIAQHMLSSAAGNAVTINQLRDSISKPSSRELLIEIQDLAEDKVSAERTYSDLMLAAEEDPLKKQQTLIDRLEADIAAKTSALFDIEDSLSTRLSAAGKPVRALQNELDDNVVQIGYLSFQDRLYAISLTSNQVTITALDGRALDLNALSDRVRASVTLPRFGGTPAPFDGQASQSLYGMLFPTAMQSVLAGKTTLEIIPSAILDDLPFTLLQTDEPEGEYLIDRMAISISPKFGGKRIRSKKVTGQDAPSMNGVSGDFDVTDLTVADMAASRSVSDGQGIKSLPALPGAKNEIYKIAEALNAKKAILLSGVDSTETKFKRLDLDTVDIFAFATHGVMTDEIEGLDEPALVFNRSNIGLEAKDDGFLTSSEITKLNLNADWVILSACNTAAPNETGAASYEGLTRAFLYAGADSLLVSHWPVRDDAAAFLTVNTVQNAQTGMSKAEALQKAILDLRRNKDIPDANHPAIWAPFVLIGN</sequence>
<dbReference type="SMART" id="SM00028">
    <property type="entry name" value="TPR"/>
    <property type="match status" value="5"/>
</dbReference>
<dbReference type="Pfam" id="PF12770">
    <property type="entry name" value="CHAT"/>
    <property type="match status" value="1"/>
</dbReference>
<accession>A0A8J3CQJ4</accession>
<dbReference type="Pfam" id="PF13424">
    <property type="entry name" value="TPR_12"/>
    <property type="match status" value="1"/>
</dbReference>
<dbReference type="EMBL" id="BMZH01000002">
    <property type="protein sequence ID" value="GHA84794.1"/>
    <property type="molecule type" value="Genomic_DNA"/>
</dbReference>
<reference evidence="3" key="2">
    <citation type="submission" date="2020-09" db="EMBL/GenBank/DDBJ databases">
        <authorList>
            <person name="Sun Q."/>
            <person name="Kim S."/>
        </authorList>
    </citation>
    <scope>NUCLEOTIDE SEQUENCE</scope>
    <source>
        <strain evidence="3">KCTC 32513</strain>
    </source>
</reference>
<keyword evidence="1" id="KW-0175">Coiled coil</keyword>
<feature type="coiled-coil region" evidence="1">
    <location>
        <begin position="457"/>
        <end position="510"/>
    </location>
</feature>
<dbReference type="Gene3D" id="1.25.40.10">
    <property type="entry name" value="Tetratricopeptide repeat domain"/>
    <property type="match status" value="2"/>
</dbReference>
<organism evidence="3 4">
    <name type="scientific">Algimonas arctica</name>
    <dbReference type="NCBI Taxonomy" id="1479486"/>
    <lineage>
        <taxon>Bacteria</taxon>
        <taxon>Pseudomonadati</taxon>
        <taxon>Pseudomonadota</taxon>
        <taxon>Alphaproteobacteria</taxon>
        <taxon>Maricaulales</taxon>
        <taxon>Robiginitomaculaceae</taxon>
        <taxon>Algimonas</taxon>
    </lineage>
</organism>
<dbReference type="PANTHER" id="PTHR10098">
    <property type="entry name" value="RAPSYN-RELATED"/>
    <property type="match status" value="1"/>
</dbReference>
<gene>
    <name evidence="3" type="ORF">GCM10009069_04890</name>
</gene>
<evidence type="ECO:0000313" key="3">
    <source>
        <dbReference type="EMBL" id="GHA84794.1"/>
    </source>
</evidence>
<dbReference type="InterPro" id="IPR024983">
    <property type="entry name" value="CHAT_dom"/>
</dbReference>
<name>A0A8J3CQJ4_9PROT</name>
<keyword evidence="4" id="KW-1185">Reference proteome</keyword>